<protein>
    <submittedName>
        <fullName evidence="2">Uncharacterized protein</fullName>
    </submittedName>
</protein>
<proteinExistence type="predicted"/>
<gene>
    <name evidence="2" type="ORF">C2H86_21255</name>
</gene>
<evidence type="ECO:0000313" key="3">
    <source>
        <dbReference type="Proteomes" id="UP000464480"/>
    </source>
</evidence>
<dbReference type="Proteomes" id="UP000464480">
    <property type="component" value="Chromosome"/>
</dbReference>
<sequence length="106" mass="11845">MSQHETSSADYAQRVIDERCEKTRQKMIDDCPSEWRIDVIGRVAIHRRQVAQDACKGGLRGRSTPANPPKPGRYIPPAQRRNEPAAAASAIANIRNALKTNKEVRP</sequence>
<evidence type="ECO:0000256" key="1">
    <source>
        <dbReference type="SAM" id="MobiDB-lite"/>
    </source>
</evidence>
<organism evidence="2 3">
    <name type="scientific">Pseudomonas putida</name>
    <name type="common">Arthrobacter siderocapsulatus</name>
    <dbReference type="NCBI Taxonomy" id="303"/>
    <lineage>
        <taxon>Bacteria</taxon>
        <taxon>Pseudomonadati</taxon>
        <taxon>Pseudomonadota</taxon>
        <taxon>Gammaproteobacteria</taxon>
        <taxon>Pseudomonadales</taxon>
        <taxon>Pseudomonadaceae</taxon>
        <taxon>Pseudomonas</taxon>
    </lineage>
</organism>
<reference evidence="2 3" key="1">
    <citation type="submission" date="2020-02" db="EMBL/GenBank/DDBJ databases">
        <title>Pseudomonas Putida W5 Complete Genome Assembly.</title>
        <authorList>
            <person name="Yuan Z.-C."/>
            <person name="Shaw G.A."/>
            <person name="Cusano A.D."/>
            <person name="Caddey B.J."/>
            <person name="Weselowski B.J."/>
        </authorList>
    </citation>
    <scope>NUCLEOTIDE SEQUENCE [LARGE SCALE GENOMIC DNA]</scope>
    <source>
        <strain evidence="2 3">W5</strain>
    </source>
</reference>
<evidence type="ECO:0000313" key="2">
    <source>
        <dbReference type="EMBL" id="QHG66790.1"/>
    </source>
</evidence>
<dbReference type="RefSeq" id="WP_159411926.1">
    <property type="nucleotide sequence ID" value="NZ_CP026115.2"/>
</dbReference>
<dbReference type="EMBL" id="CP026115">
    <property type="protein sequence ID" value="QHG66790.1"/>
    <property type="molecule type" value="Genomic_DNA"/>
</dbReference>
<accession>A0A6I6XRW0</accession>
<dbReference type="AlphaFoldDB" id="A0A6I6XRW0"/>
<name>A0A6I6XRW0_PSEPU</name>
<feature type="region of interest" description="Disordered" evidence="1">
    <location>
        <begin position="56"/>
        <end position="78"/>
    </location>
</feature>